<name>A0A1F7RZ50_9BACT</name>
<dbReference type="AlphaFoldDB" id="A0A1F7RZ50"/>
<protein>
    <submittedName>
        <fullName evidence="2">Uncharacterized protein</fullName>
    </submittedName>
</protein>
<feature type="region of interest" description="Disordered" evidence="1">
    <location>
        <begin position="36"/>
        <end position="63"/>
    </location>
</feature>
<evidence type="ECO:0000313" key="3">
    <source>
        <dbReference type="Proteomes" id="UP000179266"/>
    </source>
</evidence>
<gene>
    <name evidence="2" type="ORF">A2161_18320</name>
</gene>
<evidence type="ECO:0000313" key="2">
    <source>
        <dbReference type="EMBL" id="OGL46741.1"/>
    </source>
</evidence>
<comment type="caution">
    <text evidence="2">The sequence shown here is derived from an EMBL/GenBank/DDBJ whole genome shotgun (WGS) entry which is preliminary data.</text>
</comment>
<dbReference type="EMBL" id="MGDD01000115">
    <property type="protein sequence ID" value="OGL46741.1"/>
    <property type="molecule type" value="Genomic_DNA"/>
</dbReference>
<organism evidence="2 3">
    <name type="scientific">Candidatus Schekmanbacteria bacterium RBG_13_48_7</name>
    <dbReference type="NCBI Taxonomy" id="1817878"/>
    <lineage>
        <taxon>Bacteria</taxon>
        <taxon>Candidatus Schekmaniibacteriota</taxon>
    </lineage>
</organism>
<evidence type="ECO:0000256" key="1">
    <source>
        <dbReference type="SAM" id="MobiDB-lite"/>
    </source>
</evidence>
<proteinExistence type="predicted"/>
<accession>A0A1F7RZ50</accession>
<dbReference type="Proteomes" id="UP000179266">
    <property type="component" value="Unassembled WGS sequence"/>
</dbReference>
<sequence length="63" mass="7655">MFLYCKTTLKQKKEKAIQSRYEQYFEEELKAMENHPNFSCKPLHDNKQGKNKSWKNYIPQTVL</sequence>
<reference evidence="2 3" key="1">
    <citation type="journal article" date="2016" name="Nat. Commun.">
        <title>Thousands of microbial genomes shed light on interconnected biogeochemical processes in an aquifer system.</title>
        <authorList>
            <person name="Anantharaman K."/>
            <person name="Brown C.T."/>
            <person name="Hug L.A."/>
            <person name="Sharon I."/>
            <person name="Castelle C.J."/>
            <person name="Probst A.J."/>
            <person name="Thomas B.C."/>
            <person name="Singh A."/>
            <person name="Wilkins M.J."/>
            <person name="Karaoz U."/>
            <person name="Brodie E.L."/>
            <person name="Williams K.H."/>
            <person name="Hubbard S.S."/>
            <person name="Banfield J.F."/>
        </authorList>
    </citation>
    <scope>NUCLEOTIDE SEQUENCE [LARGE SCALE GENOMIC DNA]</scope>
</reference>